<gene>
    <name evidence="1" type="ORF">GCM10007096_41570</name>
</gene>
<proteinExistence type="predicted"/>
<reference evidence="1" key="2">
    <citation type="submission" date="2020-09" db="EMBL/GenBank/DDBJ databases">
        <authorList>
            <person name="Sun Q."/>
            <person name="Zhou Y."/>
        </authorList>
    </citation>
    <scope>NUCLEOTIDE SEQUENCE</scope>
    <source>
        <strain evidence="1">CGMCC 1.12777</strain>
    </source>
</reference>
<accession>A0A8J3A395</accession>
<dbReference type="EMBL" id="BMFV01000055">
    <property type="protein sequence ID" value="GGH88681.1"/>
    <property type="molecule type" value="Genomic_DNA"/>
</dbReference>
<evidence type="ECO:0008006" key="3">
    <source>
        <dbReference type="Google" id="ProtNLM"/>
    </source>
</evidence>
<protein>
    <recommendedName>
        <fullName evidence="3">Competence protein ComK</fullName>
    </recommendedName>
</protein>
<reference evidence="1" key="1">
    <citation type="journal article" date="2014" name="Int. J. Syst. Evol. Microbiol.">
        <title>Complete genome sequence of Corynebacterium casei LMG S-19264T (=DSM 44701T), isolated from a smear-ripened cheese.</title>
        <authorList>
            <consortium name="US DOE Joint Genome Institute (JGI-PGF)"/>
            <person name="Walter F."/>
            <person name="Albersmeier A."/>
            <person name="Kalinowski J."/>
            <person name="Ruckert C."/>
        </authorList>
    </citation>
    <scope>NUCLEOTIDE SEQUENCE</scope>
    <source>
        <strain evidence="1">CGMCC 1.12777</strain>
    </source>
</reference>
<name>A0A8J3A395_9BACL</name>
<organism evidence="1 2">
    <name type="scientific">Pullulanibacillus pueri</name>
    <dbReference type="NCBI Taxonomy" id="1437324"/>
    <lineage>
        <taxon>Bacteria</taxon>
        <taxon>Bacillati</taxon>
        <taxon>Bacillota</taxon>
        <taxon>Bacilli</taxon>
        <taxon>Bacillales</taxon>
        <taxon>Sporolactobacillaceae</taxon>
        <taxon>Pullulanibacillus</taxon>
    </lineage>
</organism>
<evidence type="ECO:0000313" key="1">
    <source>
        <dbReference type="EMBL" id="GGH88681.1"/>
    </source>
</evidence>
<sequence length="187" mass="21646">MALFPSLGEFGHRQTVVLEEERIIVVREKPLDIIKHSCEFFSASYEGRKKGTKRLMKITHMPPIVISNSQMIIFFPLSSPENADCIWLAHNHVKDWDKIKGSHKNHKTLVIFSNLQTYPLSMQSSTFDLKVCRGSRLKHIMEESEEQAAHHPDHFSKVYEIGLYAEPKHLEEILLKEDGFYKLISSL</sequence>
<dbReference type="Pfam" id="PF06338">
    <property type="entry name" value="ComK"/>
    <property type="match status" value="1"/>
</dbReference>
<evidence type="ECO:0000313" key="2">
    <source>
        <dbReference type="Proteomes" id="UP000656813"/>
    </source>
</evidence>
<dbReference type="GO" id="GO:0030420">
    <property type="term" value="P:establishment of competence for transformation"/>
    <property type="evidence" value="ECO:0007669"/>
    <property type="project" value="InterPro"/>
</dbReference>
<keyword evidence="2" id="KW-1185">Reference proteome</keyword>
<dbReference type="Proteomes" id="UP000656813">
    <property type="component" value="Unassembled WGS sequence"/>
</dbReference>
<comment type="caution">
    <text evidence="1">The sequence shown here is derived from an EMBL/GenBank/DDBJ whole genome shotgun (WGS) entry which is preliminary data.</text>
</comment>
<dbReference type="AlphaFoldDB" id="A0A8J3A395"/>
<dbReference type="InterPro" id="IPR010461">
    <property type="entry name" value="ComK"/>
</dbReference>